<organism evidence="4">
    <name type="scientific">bioreactor metagenome</name>
    <dbReference type="NCBI Taxonomy" id="1076179"/>
    <lineage>
        <taxon>unclassified sequences</taxon>
        <taxon>metagenomes</taxon>
        <taxon>ecological metagenomes</taxon>
    </lineage>
</organism>
<feature type="domain" description="N-acetyltransferase" evidence="3">
    <location>
        <begin position="2"/>
        <end position="149"/>
    </location>
</feature>
<dbReference type="Gene3D" id="3.40.630.30">
    <property type="match status" value="2"/>
</dbReference>
<accession>A0A644WU03</accession>
<comment type="caution">
    <text evidence="4">The sequence shown here is derived from an EMBL/GenBank/DDBJ whole genome shotgun (WGS) entry which is preliminary data.</text>
</comment>
<dbReference type="SUPFAM" id="SSF55729">
    <property type="entry name" value="Acyl-CoA N-acyltransferases (Nat)"/>
    <property type="match status" value="2"/>
</dbReference>
<feature type="domain" description="N-acetyltransferase" evidence="3">
    <location>
        <begin position="161"/>
        <end position="285"/>
    </location>
</feature>
<proteinExistence type="predicted"/>
<sequence length="285" mass="33032">MYNYNTLENTSINILYQTFLSSFSDYQVKFNISLSDFESMLIRRGYTPKFSIGAFKNDELVGFIYNGLRIWKGKKTIYDTGTGVIKNYRKQGITTLMFNYLIKDLVKTDVECYLLEVLKSNISAFNLYKNQGFEIVRELECFKMKKSKYKISSKVNTESKYALTDEEWSQIIEFWDIKPSWQNSIDSIKSAINNFIFLLVKDKSNIIGYGIIDKNTGDIPQFAVHHKYRNKGIGTSIVTNLIKNTQSDTISILNLDKSYTPIIKMLLSLGFENFVGQYEMLLNLK</sequence>
<dbReference type="InterPro" id="IPR000182">
    <property type="entry name" value="GNAT_dom"/>
</dbReference>
<dbReference type="PANTHER" id="PTHR43420:SF44">
    <property type="entry name" value="ACETYLTRANSFERASE YPEA"/>
    <property type="match status" value="1"/>
</dbReference>
<dbReference type="EMBL" id="VSSQ01001144">
    <property type="protein sequence ID" value="MPM05554.1"/>
    <property type="molecule type" value="Genomic_DNA"/>
</dbReference>
<dbReference type="InterPro" id="IPR016181">
    <property type="entry name" value="Acyl_CoA_acyltransferase"/>
</dbReference>
<dbReference type="InterPro" id="IPR050680">
    <property type="entry name" value="YpeA/RimI_acetyltransf"/>
</dbReference>
<evidence type="ECO:0000313" key="4">
    <source>
        <dbReference type="EMBL" id="MPM05554.1"/>
    </source>
</evidence>
<dbReference type="AlphaFoldDB" id="A0A644WU03"/>
<evidence type="ECO:0000256" key="1">
    <source>
        <dbReference type="ARBA" id="ARBA00022679"/>
    </source>
</evidence>
<dbReference type="Pfam" id="PF00583">
    <property type="entry name" value="Acetyltransf_1"/>
    <property type="match status" value="2"/>
</dbReference>
<reference evidence="4" key="1">
    <citation type="submission" date="2019-08" db="EMBL/GenBank/DDBJ databases">
        <authorList>
            <person name="Kucharzyk K."/>
            <person name="Murdoch R.W."/>
            <person name="Higgins S."/>
            <person name="Loffler F."/>
        </authorList>
    </citation>
    <scope>NUCLEOTIDE SEQUENCE</scope>
</reference>
<evidence type="ECO:0000259" key="3">
    <source>
        <dbReference type="PROSITE" id="PS51186"/>
    </source>
</evidence>
<dbReference type="PANTHER" id="PTHR43420">
    <property type="entry name" value="ACETYLTRANSFERASE"/>
    <property type="match status" value="1"/>
</dbReference>
<gene>
    <name evidence="4" type="ORF">SDC9_51844</name>
</gene>
<dbReference type="CDD" id="cd04301">
    <property type="entry name" value="NAT_SF"/>
    <property type="match status" value="2"/>
</dbReference>
<evidence type="ECO:0000256" key="2">
    <source>
        <dbReference type="ARBA" id="ARBA00023315"/>
    </source>
</evidence>
<dbReference type="PROSITE" id="PS51186">
    <property type="entry name" value="GNAT"/>
    <property type="match status" value="2"/>
</dbReference>
<protein>
    <recommendedName>
        <fullName evidence="3">N-acetyltransferase domain-containing protein</fullName>
    </recommendedName>
</protein>
<name>A0A644WU03_9ZZZZ</name>
<keyword evidence="2" id="KW-0012">Acyltransferase</keyword>
<keyword evidence="1" id="KW-0808">Transferase</keyword>
<dbReference type="GO" id="GO:0016747">
    <property type="term" value="F:acyltransferase activity, transferring groups other than amino-acyl groups"/>
    <property type="evidence" value="ECO:0007669"/>
    <property type="project" value="InterPro"/>
</dbReference>